<comment type="caution">
    <text evidence="1">The sequence shown here is derived from an EMBL/GenBank/DDBJ whole genome shotgun (WGS) entry which is preliminary data.</text>
</comment>
<reference evidence="1 2" key="1">
    <citation type="submission" date="2016-04" db="EMBL/GenBank/DDBJ databases">
        <title>The genome of Intoshia linei affirms orthonectids as highly simplified spiralians.</title>
        <authorList>
            <person name="Mikhailov K.V."/>
            <person name="Slusarev G.S."/>
            <person name="Nikitin M.A."/>
            <person name="Logacheva M.D."/>
            <person name="Penin A."/>
            <person name="Aleoshin V."/>
            <person name="Panchin Y.V."/>
        </authorList>
    </citation>
    <scope>NUCLEOTIDE SEQUENCE [LARGE SCALE GENOMIC DNA]</scope>
    <source>
        <strain evidence="1">Intl2013</strain>
        <tissue evidence="1">Whole animal</tissue>
    </source>
</reference>
<evidence type="ECO:0000313" key="2">
    <source>
        <dbReference type="Proteomes" id="UP000078046"/>
    </source>
</evidence>
<dbReference type="EMBL" id="LWCA01001009">
    <property type="protein sequence ID" value="OAF66190.1"/>
    <property type="molecule type" value="Genomic_DNA"/>
</dbReference>
<evidence type="ECO:0000313" key="1">
    <source>
        <dbReference type="EMBL" id="OAF66190.1"/>
    </source>
</evidence>
<dbReference type="OrthoDB" id="119028at2759"/>
<keyword evidence="2" id="KW-1185">Reference proteome</keyword>
<accession>A0A177AWG8</accession>
<sequence>MFKHSIGIEIRLRIDGCIVPRESKALPLNVKRKRGRPAQANQALLRQC</sequence>
<proteinExistence type="predicted"/>
<protein>
    <submittedName>
        <fullName evidence="1">Uncharacterized protein</fullName>
    </submittedName>
</protein>
<dbReference type="Proteomes" id="UP000078046">
    <property type="component" value="Unassembled WGS sequence"/>
</dbReference>
<dbReference type="AlphaFoldDB" id="A0A177AWG8"/>
<gene>
    <name evidence="1" type="ORF">A3Q56_06105</name>
</gene>
<name>A0A177AWG8_9BILA</name>
<organism evidence="1 2">
    <name type="scientific">Intoshia linei</name>
    <dbReference type="NCBI Taxonomy" id="1819745"/>
    <lineage>
        <taxon>Eukaryota</taxon>
        <taxon>Metazoa</taxon>
        <taxon>Spiralia</taxon>
        <taxon>Lophotrochozoa</taxon>
        <taxon>Mesozoa</taxon>
        <taxon>Orthonectida</taxon>
        <taxon>Rhopaluridae</taxon>
        <taxon>Intoshia</taxon>
    </lineage>
</organism>